<sequence>MKSHLMKPNVNILEIIFHTILSDDKIQKMRNLFTVLLTLSISADIMCAIGSNVTAQHYILLHLFGYIHDLDPYSLNQSPKNLIFKVRRIT</sequence>
<protein>
    <submittedName>
        <fullName evidence="2">Uncharacterized protein</fullName>
    </submittedName>
</protein>
<keyword evidence="1" id="KW-1133">Transmembrane helix</keyword>
<accession>A0A7R9KFI9</accession>
<evidence type="ECO:0000313" key="2">
    <source>
        <dbReference type="EMBL" id="CAD7621992.1"/>
    </source>
</evidence>
<evidence type="ECO:0000313" key="3">
    <source>
        <dbReference type="Proteomes" id="UP000759131"/>
    </source>
</evidence>
<organism evidence="2">
    <name type="scientific">Medioppia subpectinata</name>
    <dbReference type="NCBI Taxonomy" id="1979941"/>
    <lineage>
        <taxon>Eukaryota</taxon>
        <taxon>Metazoa</taxon>
        <taxon>Ecdysozoa</taxon>
        <taxon>Arthropoda</taxon>
        <taxon>Chelicerata</taxon>
        <taxon>Arachnida</taxon>
        <taxon>Acari</taxon>
        <taxon>Acariformes</taxon>
        <taxon>Sarcoptiformes</taxon>
        <taxon>Oribatida</taxon>
        <taxon>Brachypylina</taxon>
        <taxon>Oppioidea</taxon>
        <taxon>Oppiidae</taxon>
        <taxon>Medioppia</taxon>
    </lineage>
</organism>
<evidence type="ECO:0000256" key="1">
    <source>
        <dbReference type="SAM" id="Phobius"/>
    </source>
</evidence>
<dbReference type="EMBL" id="OC855444">
    <property type="protein sequence ID" value="CAD7621992.1"/>
    <property type="molecule type" value="Genomic_DNA"/>
</dbReference>
<keyword evidence="1" id="KW-0472">Membrane</keyword>
<dbReference type="EMBL" id="CAJPIZ010000869">
    <property type="protein sequence ID" value="CAG2102422.1"/>
    <property type="molecule type" value="Genomic_DNA"/>
</dbReference>
<proteinExistence type="predicted"/>
<dbReference type="Proteomes" id="UP000759131">
    <property type="component" value="Unassembled WGS sequence"/>
</dbReference>
<reference evidence="2" key="1">
    <citation type="submission" date="2020-11" db="EMBL/GenBank/DDBJ databases">
        <authorList>
            <person name="Tran Van P."/>
        </authorList>
    </citation>
    <scope>NUCLEOTIDE SEQUENCE</scope>
</reference>
<name>A0A7R9KFI9_9ACAR</name>
<dbReference type="AlphaFoldDB" id="A0A7R9KFI9"/>
<gene>
    <name evidence="2" type="ORF">OSB1V03_LOCUS2461</name>
</gene>
<keyword evidence="3" id="KW-1185">Reference proteome</keyword>
<keyword evidence="1" id="KW-0812">Transmembrane</keyword>
<feature type="transmembrane region" description="Helical" evidence="1">
    <location>
        <begin position="32"/>
        <end position="53"/>
    </location>
</feature>